<dbReference type="AlphaFoldDB" id="C1LDD3"/>
<accession>C1LDD3</accession>
<proteinExistence type="evidence at transcript level"/>
<reference evidence="1" key="1">
    <citation type="journal article" date="2009" name="Nature">
        <title>The Schistosoma japonicum genome reveals features of host-parasite interplay.</title>
        <authorList>
            <person name="Liu F."/>
            <person name="Zhou Y."/>
            <person name="Wang Z.Q."/>
            <person name="Lu G."/>
            <person name="Zheng H."/>
            <person name="Brindley P.J."/>
            <person name="McManus D.P."/>
            <person name="Blair D."/>
            <person name="Zhang Q.H."/>
            <person name="Zhong Y."/>
            <person name="Wang S."/>
            <person name="Han Z.G."/>
            <person name="Chen Z."/>
        </authorList>
    </citation>
    <scope>NUCLEOTIDE SEQUENCE</scope>
    <source>
        <strain evidence="1">Anhui</strain>
    </source>
</reference>
<protein>
    <submittedName>
        <fullName evidence="1">Hypotheticial protein</fullName>
    </submittedName>
</protein>
<organism evidence="1">
    <name type="scientific">Schistosoma japonicum</name>
    <name type="common">Blood fluke</name>
    <dbReference type="NCBI Taxonomy" id="6182"/>
    <lineage>
        <taxon>Eukaryota</taxon>
        <taxon>Metazoa</taxon>
        <taxon>Spiralia</taxon>
        <taxon>Lophotrochozoa</taxon>
        <taxon>Platyhelminthes</taxon>
        <taxon>Trematoda</taxon>
        <taxon>Digenea</taxon>
        <taxon>Strigeidida</taxon>
        <taxon>Schistosomatoidea</taxon>
        <taxon>Schistosomatidae</taxon>
        <taxon>Schistosoma</taxon>
    </lineage>
</organism>
<evidence type="ECO:0000313" key="1">
    <source>
        <dbReference type="EMBL" id="CAX72711.1"/>
    </source>
</evidence>
<name>C1LDD3_SCHJA</name>
<dbReference type="EMBL" id="FN316980">
    <property type="protein sequence ID" value="CAX72711.1"/>
    <property type="molecule type" value="mRNA"/>
</dbReference>
<reference evidence="1" key="2">
    <citation type="submission" date="2009-03" db="EMBL/GenBank/DDBJ databases">
        <authorList>
            <person name="Gang L."/>
        </authorList>
    </citation>
    <scope>NUCLEOTIDE SEQUENCE</scope>
    <source>
        <strain evidence="1">Anhui</strain>
    </source>
</reference>
<sequence length="42" mass="4839">MRSDSFNITLVSTFAFHIRSNTSFSLSCDILCILRNCMFDCQ</sequence>